<sequence length="858" mass="93006">MAVRPAAIRTPDQRLRVFVSSTLKELEPERRAVRAAIESMQLAPVMFELGARPHPPRELYRSYLAQSDVFVGIYAEDYGWVAPGEDVSGLEDEYALSGRLPHLMYVKDPAPDREERLTELLDRIRADDHSSYKSFAAAGELAELVQGDLATLLAERFDATRIDPPAETKPDGGRPGSDIPAPYSAIVGREDEQRDVLAMLAQPGVRLVSLVGPGGIGKSRLAIEIAESIAAEGRDVAFALLEAVPMPDRVIVAIARALGVRDAAAEGSLEDRVVAALADRDVLLVVDNMEHVLAAADLLVRLLTAAPRLQLLVTSRSPLRVRAEHVYDVGPLRLPPEDAPDAAASAVQLFAQRAAAVRPGFRVTPENAASVVAICRAVDGVPLAIELAAARVRSLSVEQILDRLDSALTLLVGGARDLPERQRALRSTIEWSVQLLEPDARIALGTLSVFTGSFSLDSAERVLSEAGTVDPISALEALVDASLLATTDRRGVAMFRMLSLVRAYAGELLPPDRAAAAVDAWLKSYRELAVHAQPRLRGPDQLMWLDRLEGEIENLARATRVMFERRELDLAASYLWSLYLFLWIGGYLGVVRTWAEELLGIAERDGVPIDADTRAIAEYYINAVRFWQEPGFDVTTGLTASRELFREAGDRHGAAVAGISLGLALLSRKDPDVPAAVAELESSRAEFAEIDDAWGQAMVLNVLGRVDMGRGDMAKARQRFEQSLERATSQGERLGIVIAMNSRGWTRLLTGDVAGAHDDFAHSLDLSLALHHDEGIAYGLEAFAGLRAVEGDAVAAGRLLGAAQRLRRRKGLLNPGSFEFYMIPIGALRAADQGEVLDAATRAGLDLTVAEVLDDVRR</sequence>
<feature type="domain" description="DUF4062" evidence="1">
    <location>
        <begin position="16"/>
        <end position="95"/>
    </location>
</feature>
<evidence type="ECO:0000313" key="4">
    <source>
        <dbReference type="EMBL" id="MFH8252092.1"/>
    </source>
</evidence>
<dbReference type="Gene3D" id="3.40.50.300">
    <property type="entry name" value="P-loop containing nucleotide triphosphate hydrolases"/>
    <property type="match status" value="1"/>
</dbReference>
<keyword evidence="4" id="KW-0067">ATP-binding</keyword>
<evidence type="ECO:0000259" key="1">
    <source>
        <dbReference type="Pfam" id="PF13271"/>
    </source>
</evidence>
<dbReference type="Pfam" id="PF13424">
    <property type="entry name" value="TPR_12"/>
    <property type="match status" value="1"/>
</dbReference>
<feature type="domain" description="ORC1/DEAH AAA+ ATPase" evidence="2">
    <location>
        <begin position="207"/>
        <end position="300"/>
    </location>
</feature>
<dbReference type="RefSeq" id="WP_397557539.1">
    <property type="nucleotide sequence ID" value="NZ_JBIQWL010000007.1"/>
</dbReference>
<proteinExistence type="predicted"/>
<keyword evidence="5" id="KW-1185">Reference proteome</keyword>
<reference evidence="4 5" key="1">
    <citation type="submission" date="2024-09" db="EMBL/GenBank/DDBJ databases">
        <authorList>
            <person name="Pan X."/>
        </authorList>
    </citation>
    <scope>NUCLEOTIDE SEQUENCE [LARGE SCALE GENOMIC DNA]</scope>
    <source>
        <strain evidence="4 5">B2969</strain>
    </source>
</reference>
<comment type="caution">
    <text evidence="4">The sequence shown here is derived from an EMBL/GenBank/DDBJ whole genome shotgun (WGS) entry which is preliminary data.</text>
</comment>
<dbReference type="InterPro" id="IPR058852">
    <property type="entry name" value="HTH_77"/>
</dbReference>
<gene>
    <name evidence="4" type="ORF">ACH3VR_17135</name>
</gene>
<evidence type="ECO:0000313" key="5">
    <source>
        <dbReference type="Proteomes" id="UP001610861"/>
    </source>
</evidence>
<dbReference type="InterPro" id="IPR025139">
    <property type="entry name" value="DUF4062"/>
</dbReference>
<keyword evidence="4" id="KW-0547">Nucleotide-binding</keyword>
<name>A0ABW7QCA2_9MICO</name>
<dbReference type="PANTHER" id="PTHR47691:SF3">
    <property type="entry name" value="HTH-TYPE TRANSCRIPTIONAL REGULATOR RV0890C-RELATED"/>
    <property type="match status" value="1"/>
</dbReference>
<dbReference type="SUPFAM" id="SSF52540">
    <property type="entry name" value="P-loop containing nucleoside triphosphate hydrolases"/>
    <property type="match status" value="1"/>
</dbReference>
<protein>
    <submittedName>
        <fullName evidence="4">ATP-binding protein</fullName>
    </submittedName>
</protein>
<dbReference type="Pfam" id="PF13271">
    <property type="entry name" value="DUF4062"/>
    <property type="match status" value="1"/>
</dbReference>
<dbReference type="EMBL" id="JBIQWL010000007">
    <property type="protein sequence ID" value="MFH8252092.1"/>
    <property type="molecule type" value="Genomic_DNA"/>
</dbReference>
<evidence type="ECO:0000259" key="3">
    <source>
        <dbReference type="Pfam" id="PF25872"/>
    </source>
</evidence>
<dbReference type="Gene3D" id="1.25.40.10">
    <property type="entry name" value="Tetratricopeptide repeat domain"/>
    <property type="match status" value="1"/>
</dbReference>
<dbReference type="SUPFAM" id="SSF48452">
    <property type="entry name" value="TPR-like"/>
    <property type="match status" value="1"/>
</dbReference>
<accession>A0ABW7QCA2</accession>
<dbReference type="InterPro" id="IPR049945">
    <property type="entry name" value="AAA_22"/>
</dbReference>
<dbReference type="InterPro" id="IPR011990">
    <property type="entry name" value="TPR-like_helical_dom_sf"/>
</dbReference>
<feature type="domain" description="Winged helix-turn-helix" evidence="3">
    <location>
        <begin position="438"/>
        <end position="509"/>
    </location>
</feature>
<dbReference type="Proteomes" id="UP001610861">
    <property type="component" value="Unassembled WGS sequence"/>
</dbReference>
<evidence type="ECO:0000259" key="2">
    <source>
        <dbReference type="Pfam" id="PF13401"/>
    </source>
</evidence>
<dbReference type="PANTHER" id="PTHR47691">
    <property type="entry name" value="REGULATOR-RELATED"/>
    <property type="match status" value="1"/>
</dbReference>
<organism evidence="4 5">
    <name type="scientific">Microbacterium alkaliflavum</name>
    <dbReference type="NCBI Taxonomy" id="3248839"/>
    <lineage>
        <taxon>Bacteria</taxon>
        <taxon>Bacillati</taxon>
        <taxon>Actinomycetota</taxon>
        <taxon>Actinomycetes</taxon>
        <taxon>Micrococcales</taxon>
        <taxon>Microbacteriaceae</taxon>
        <taxon>Microbacterium</taxon>
    </lineage>
</organism>
<dbReference type="GO" id="GO:0005524">
    <property type="term" value="F:ATP binding"/>
    <property type="evidence" value="ECO:0007669"/>
    <property type="project" value="UniProtKB-KW"/>
</dbReference>
<dbReference type="Pfam" id="PF25872">
    <property type="entry name" value="HTH_77"/>
    <property type="match status" value="1"/>
</dbReference>
<dbReference type="Pfam" id="PF13401">
    <property type="entry name" value="AAA_22"/>
    <property type="match status" value="1"/>
</dbReference>
<dbReference type="InterPro" id="IPR027417">
    <property type="entry name" value="P-loop_NTPase"/>
</dbReference>
<dbReference type="PRINTS" id="PR00364">
    <property type="entry name" value="DISEASERSIST"/>
</dbReference>